<evidence type="ECO:0000313" key="2">
    <source>
        <dbReference type="Proteomes" id="UP000199371"/>
    </source>
</evidence>
<dbReference type="Gene3D" id="2.20.25.10">
    <property type="match status" value="1"/>
</dbReference>
<dbReference type="NCBIfam" id="NF008009">
    <property type="entry name" value="PRK10738.1"/>
    <property type="match status" value="1"/>
</dbReference>
<dbReference type="STRING" id="173990.SAMN05660691_01650"/>
<reference evidence="2" key="1">
    <citation type="submission" date="2016-10" db="EMBL/GenBank/DDBJ databases">
        <authorList>
            <person name="Varghese N."/>
            <person name="Submissions S."/>
        </authorList>
    </citation>
    <scope>NUCLEOTIDE SEQUENCE [LARGE SCALE GENOMIC DNA]</scope>
    <source>
        <strain evidence="2">DSM 17616</strain>
    </source>
</reference>
<organism evidence="1 2">
    <name type="scientific">Rheinheimera pacifica</name>
    <dbReference type="NCBI Taxonomy" id="173990"/>
    <lineage>
        <taxon>Bacteria</taxon>
        <taxon>Pseudomonadati</taxon>
        <taxon>Pseudomonadota</taxon>
        <taxon>Gammaproteobacteria</taxon>
        <taxon>Chromatiales</taxon>
        <taxon>Chromatiaceae</taxon>
        <taxon>Rheinheimera</taxon>
    </lineage>
</organism>
<protein>
    <submittedName>
        <fullName evidence="1">Putative redox protein</fullName>
    </submittedName>
</protein>
<dbReference type="PANTHER" id="PTHR34352">
    <property type="entry name" value="PROTEIN YHFA"/>
    <property type="match status" value="1"/>
</dbReference>
<dbReference type="InterPro" id="IPR003718">
    <property type="entry name" value="OsmC/Ohr_fam"/>
</dbReference>
<dbReference type="Pfam" id="PF02566">
    <property type="entry name" value="OsmC"/>
    <property type="match status" value="1"/>
</dbReference>
<keyword evidence="2" id="KW-1185">Reference proteome</keyword>
<accession>A0A1H6LEX1</accession>
<name>A0A1H6LEX1_9GAMM</name>
<dbReference type="SUPFAM" id="SSF82784">
    <property type="entry name" value="OsmC-like"/>
    <property type="match status" value="1"/>
</dbReference>
<dbReference type="Proteomes" id="UP000199371">
    <property type="component" value="Unassembled WGS sequence"/>
</dbReference>
<dbReference type="AlphaFoldDB" id="A0A1H6LEX1"/>
<dbReference type="PANTHER" id="PTHR34352:SF1">
    <property type="entry name" value="PROTEIN YHFA"/>
    <property type="match status" value="1"/>
</dbReference>
<proteinExistence type="predicted"/>
<dbReference type="InterPro" id="IPR015946">
    <property type="entry name" value="KH_dom-like_a/b"/>
</dbReference>
<sequence length="153" mass="16397">MSASFFWLGFVMEATVKWHDNNTFIGRSGSGHAVVFDGNKDDSTAPSPMEMVLMAAGACSSVDVVSILKKSRQQVLDCEVKLSAERADTVPKVFTKLHLHFAVTGVNLSEKQVERAVQLSADKYCSVSIMLSGSVAVTHSFSVVAAELTPAAE</sequence>
<dbReference type="Gene3D" id="3.30.300.20">
    <property type="match status" value="1"/>
</dbReference>
<gene>
    <name evidence="1" type="ORF">SAMN05660691_01650</name>
</gene>
<evidence type="ECO:0000313" key="1">
    <source>
        <dbReference type="EMBL" id="SEH83279.1"/>
    </source>
</evidence>
<dbReference type="InterPro" id="IPR036102">
    <property type="entry name" value="OsmC/Ohrsf"/>
</dbReference>
<dbReference type="EMBL" id="FNXF01000005">
    <property type="protein sequence ID" value="SEH83279.1"/>
    <property type="molecule type" value="Genomic_DNA"/>
</dbReference>